<keyword evidence="2" id="KW-1185">Reference proteome</keyword>
<accession>A0ABQ9F192</accession>
<protein>
    <submittedName>
        <fullName evidence="1">Uncharacterized protein</fullName>
    </submittedName>
</protein>
<name>A0ABQ9F192_TEGGR</name>
<comment type="caution">
    <text evidence="1">The sequence shown here is derived from an EMBL/GenBank/DDBJ whole genome shotgun (WGS) entry which is preliminary data.</text>
</comment>
<reference evidence="1 2" key="1">
    <citation type="submission" date="2022-12" db="EMBL/GenBank/DDBJ databases">
        <title>Chromosome-level genome of Tegillarca granosa.</title>
        <authorList>
            <person name="Kim J."/>
        </authorList>
    </citation>
    <scope>NUCLEOTIDE SEQUENCE [LARGE SCALE GENOMIC DNA]</scope>
    <source>
        <strain evidence="1">Teg-2019</strain>
        <tissue evidence="1">Adductor muscle</tissue>
    </source>
</reference>
<sequence length="109" mass="12720">MILAMKEPQPIPSRKRFKTISEEEMAEIRVCRTSDSTKRNTKWGVKIFQDYQQKTGVKKTFPNIQRWTSELGSSAVVIGNQITFQFSMNKSKKRWKQSLAVKRTLLKPL</sequence>
<evidence type="ECO:0000313" key="1">
    <source>
        <dbReference type="EMBL" id="KAJ8311164.1"/>
    </source>
</evidence>
<proteinExistence type="predicted"/>
<evidence type="ECO:0000313" key="2">
    <source>
        <dbReference type="Proteomes" id="UP001217089"/>
    </source>
</evidence>
<dbReference type="EMBL" id="JARBDR010000552">
    <property type="protein sequence ID" value="KAJ8311164.1"/>
    <property type="molecule type" value="Genomic_DNA"/>
</dbReference>
<dbReference type="Proteomes" id="UP001217089">
    <property type="component" value="Unassembled WGS sequence"/>
</dbReference>
<gene>
    <name evidence="1" type="ORF">KUTeg_011284</name>
</gene>
<organism evidence="1 2">
    <name type="scientific">Tegillarca granosa</name>
    <name type="common">Malaysian cockle</name>
    <name type="synonym">Anadara granosa</name>
    <dbReference type="NCBI Taxonomy" id="220873"/>
    <lineage>
        <taxon>Eukaryota</taxon>
        <taxon>Metazoa</taxon>
        <taxon>Spiralia</taxon>
        <taxon>Lophotrochozoa</taxon>
        <taxon>Mollusca</taxon>
        <taxon>Bivalvia</taxon>
        <taxon>Autobranchia</taxon>
        <taxon>Pteriomorphia</taxon>
        <taxon>Arcoida</taxon>
        <taxon>Arcoidea</taxon>
        <taxon>Arcidae</taxon>
        <taxon>Tegillarca</taxon>
    </lineage>
</organism>